<dbReference type="EMBL" id="JAHPMX010000014">
    <property type="protein sequence ID" value="MBU9359094.1"/>
    <property type="molecule type" value="Genomic_DNA"/>
</dbReference>
<dbReference type="RefSeq" id="WP_217084727.1">
    <property type="nucleotide sequence ID" value="NZ_JAHPMX010000014.1"/>
</dbReference>
<sequence length="108" mass="12570">MFKAKDAQLIQEVDDHGVPRTDPTDNRIEDTLRRSIFDMKARSPDDQTTLMSIIDHGGADDQFDAYAETLRNNQFDVQLDHGYRLGEPVRFHRFIINWHYSLTGGKLY</sequence>
<dbReference type="Proteomes" id="UP001196915">
    <property type="component" value="Unassembled WGS sequence"/>
</dbReference>
<dbReference type="AlphaFoldDB" id="A0AAP2HMK6"/>
<comment type="caution">
    <text evidence="1">The sequence shown here is derived from an EMBL/GenBank/DDBJ whole genome shotgun (WGS) entry which is preliminary data.</text>
</comment>
<proteinExistence type="predicted"/>
<evidence type="ECO:0000313" key="1">
    <source>
        <dbReference type="EMBL" id="MBU9359094.1"/>
    </source>
</evidence>
<organism evidence="1 2">
    <name type="scientific">Burkholderia multivorans</name>
    <dbReference type="NCBI Taxonomy" id="87883"/>
    <lineage>
        <taxon>Bacteria</taxon>
        <taxon>Pseudomonadati</taxon>
        <taxon>Pseudomonadota</taxon>
        <taxon>Betaproteobacteria</taxon>
        <taxon>Burkholderiales</taxon>
        <taxon>Burkholderiaceae</taxon>
        <taxon>Burkholderia</taxon>
        <taxon>Burkholderia cepacia complex</taxon>
    </lineage>
</organism>
<name>A0AAP2HMK6_9BURK</name>
<accession>A0AAP2HMK6</accession>
<reference evidence="1" key="1">
    <citation type="submission" date="2021-06" db="EMBL/GenBank/DDBJ databases">
        <title>A collection of bacterial strains from the Burkholderia cepacia Research Laboratory and Repository.</title>
        <authorList>
            <person name="Lipuma J."/>
            <person name="Spilker T."/>
        </authorList>
    </citation>
    <scope>NUCLEOTIDE SEQUENCE</scope>
    <source>
        <strain evidence="1">AU37435</strain>
    </source>
</reference>
<gene>
    <name evidence="1" type="ORF">KTE52_22400</name>
</gene>
<evidence type="ECO:0000313" key="2">
    <source>
        <dbReference type="Proteomes" id="UP001196915"/>
    </source>
</evidence>
<protein>
    <submittedName>
        <fullName evidence="1">Uncharacterized protein</fullName>
    </submittedName>
</protein>